<proteinExistence type="predicted"/>
<organism evidence="4 5">
    <name type="scientific">Cronartium quercuum f. sp. fusiforme G11</name>
    <dbReference type="NCBI Taxonomy" id="708437"/>
    <lineage>
        <taxon>Eukaryota</taxon>
        <taxon>Fungi</taxon>
        <taxon>Dikarya</taxon>
        <taxon>Basidiomycota</taxon>
        <taxon>Pucciniomycotina</taxon>
        <taxon>Pucciniomycetes</taxon>
        <taxon>Pucciniales</taxon>
        <taxon>Coleosporiaceae</taxon>
        <taxon>Cronartium</taxon>
    </lineage>
</organism>
<protein>
    <recommendedName>
        <fullName evidence="3">Protein CPL1-like domain-containing protein</fullName>
    </recommendedName>
</protein>
<keyword evidence="5" id="KW-1185">Reference proteome</keyword>
<feature type="domain" description="Protein CPL1-like" evidence="3">
    <location>
        <begin position="236"/>
        <end position="289"/>
    </location>
</feature>
<evidence type="ECO:0000256" key="1">
    <source>
        <dbReference type="SAM" id="MobiDB-lite"/>
    </source>
</evidence>
<evidence type="ECO:0000256" key="2">
    <source>
        <dbReference type="SAM" id="SignalP"/>
    </source>
</evidence>
<dbReference type="EMBL" id="MU167314">
    <property type="protein sequence ID" value="KAG0143641.1"/>
    <property type="molecule type" value="Genomic_DNA"/>
</dbReference>
<evidence type="ECO:0000313" key="5">
    <source>
        <dbReference type="Proteomes" id="UP000886653"/>
    </source>
</evidence>
<keyword evidence="2" id="KW-0732">Signal</keyword>
<feature type="signal peptide" evidence="2">
    <location>
        <begin position="1"/>
        <end position="18"/>
    </location>
</feature>
<dbReference type="OrthoDB" id="439917at2759"/>
<dbReference type="PANTHER" id="PTHR35192">
    <property type="entry name" value="PROTEIN, PUTATIVE-RELATED"/>
    <property type="match status" value="1"/>
</dbReference>
<reference evidence="4" key="1">
    <citation type="submission" date="2013-11" db="EMBL/GenBank/DDBJ databases">
        <title>Genome sequence of the fusiform rust pathogen reveals effectors for host alternation and coevolution with pine.</title>
        <authorList>
            <consortium name="DOE Joint Genome Institute"/>
            <person name="Smith K."/>
            <person name="Pendleton A."/>
            <person name="Kubisiak T."/>
            <person name="Anderson C."/>
            <person name="Salamov A."/>
            <person name="Aerts A."/>
            <person name="Riley R."/>
            <person name="Clum A."/>
            <person name="Lindquist E."/>
            <person name="Ence D."/>
            <person name="Campbell M."/>
            <person name="Kronenberg Z."/>
            <person name="Feau N."/>
            <person name="Dhillon B."/>
            <person name="Hamelin R."/>
            <person name="Burleigh J."/>
            <person name="Smith J."/>
            <person name="Yandell M."/>
            <person name="Nelson C."/>
            <person name="Grigoriev I."/>
            <person name="Davis J."/>
        </authorList>
    </citation>
    <scope>NUCLEOTIDE SEQUENCE</scope>
    <source>
        <strain evidence="4">G11</strain>
    </source>
</reference>
<dbReference type="InterPro" id="IPR048661">
    <property type="entry name" value="CPL1-like"/>
</dbReference>
<dbReference type="AlphaFoldDB" id="A0A9P6NHE4"/>
<accession>A0A9P6NHE4</accession>
<feature type="chain" id="PRO_5040108415" description="Protein CPL1-like domain-containing protein" evidence="2">
    <location>
        <begin position="19"/>
        <end position="295"/>
    </location>
</feature>
<sequence length="295" mass="31413">MKFLVAALIASAAPFVQATLDLNLDAQVSSFVSTYGGVNAQLGNLNLAISAIKAVAHKRGHTDIENKCNEAQGHVSSARRSFSTLSGFSDSPWNARGSSHASEVRYRLSLCGTALSWIAAQPETRRFSDYKAPLSQSQSAYVTGQKGCQQIWDWPSPPTKPSKNDGYGSTPPTNNDGYGSNTPTPTDDGYGPSKPRFEDPTYKPKPPTPSQRYGHRRSLAPVVHACPPFETMCGGECLDLQNEVASCGGCVANHEGENCLLITGANGVGCLDGRCVVLSVHDGYLLGEHGRPVKA</sequence>
<feature type="region of interest" description="Disordered" evidence="1">
    <location>
        <begin position="150"/>
        <end position="215"/>
    </location>
</feature>
<dbReference type="Proteomes" id="UP000886653">
    <property type="component" value="Unassembled WGS sequence"/>
</dbReference>
<gene>
    <name evidence="4" type="ORF">CROQUDRAFT_660991</name>
</gene>
<evidence type="ECO:0000313" key="4">
    <source>
        <dbReference type="EMBL" id="KAG0143641.1"/>
    </source>
</evidence>
<name>A0A9P6NHE4_9BASI</name>
<comment type="caution">
    <text evidence="4">The sequence shown here is derived from an EMBL/GenBank/DDBJ whole genome shotgun (WGS) entry which is preliminary data.</text>
</comment>
<feature type="compositionally biased region" description="Polar residues" evidence="1">
    <location>
        <begin position="170"/>
        <end position="185"/>
    </location>
</feature>
<evidence type="ECO:0000259" key="3">
    <source>
        <dbReference type="Pfam" id="PF21671"/>
    </source>
</evidence>
<dbReference type="PANTHER" id="PTHR35192:SF2">
    <property type="entry name" value="APPLE DOMAIN-CONTAINING PROTEIN"/>
    <property type="match status" value="1"/>
</dbReference>
<dbReference type="Pfam" id="PF21671">
    <property type="entry name" value="CPL1-like"/>
    <property type="match status" value="1"/>
</dbReference>
<dbReference type="InterPro" id="IPR038955">
    <property type="entry name" value="PriA/CPL1_fungi"/>
</dbReference>